<dbReference type="EMBL" id="JAMYRI010000003">
    <property type="protein sequence ID" value="MER9283745.1"/>
    <property type="molecule type" value="Genomic_DNA"/>
</dbReference>
<gene>
    <name evidence="1" type="ORF">NKI81_07180</name>
</gene>
<protein>
    <submittedName>
        <fullName evidence="1">Uncharacterized protein</fullName>
    </submittedName>
</protein>
<reference evidence="1 2" key="1">
    <citation type="journal article" date="2024" name="Proc. Natl. Acad. Sci. U.S.A.">
        <title>The evolutionary genomics of adaptation to stress in wild rhizobium bacteria.</title>
        <authorList>
            <person name="Kehlet-Delgado H."/>
            <person name="Montoya A.P."/>
            <person name="Jensen K.T."/>
            <person name="Wendlandt C.E."/>
            <person name="Dexheimer C."/>
            <person name="Roberts M."/>
            <person name="Torres Martinez L."/>
            <person name="Friesen M.L."/>
            <person name="Griffitts J.S."/>
            <person name="Porter S.S."/>
        </authorList>
    </citation>
    <scope>NUCLEOTIDE SEQUENCE [LARGE SCALE GENOMIC DNA]</scope>
    <source>
        <strain evidence="1 2">M0468</strain>
    </source>
</reference>
<name>A0ACC6SXC8_9HYPH</name>
<keyword evidence="2" id="KW-1185">Reference proteome</keyword>
<evidence type="ECO:0000313" key="1">
    <source>
        <dbReference type="EMBL" id="MER9283745.1"/>
    </source>
</evidence>
<organism evidence="1 2">
    <name type="scientific">Mesorhizobium australicum</name>
    <dbReference type="NCBI Taxonomy" id="536018"/>
    <lineage>
        <taxon>Bacteria</taxon>
        <taxon>Pseudomonadati</taxon>
        <taxon>Pseudomonadota</taxon>
        <taxon>Alphaproteobacteria</taxon>
        <taxon>Hyphomicrobiales</taxon>
        <taxon>Phyllobacteriaceae</taxon>
        <taxon>Mesorhizobium</taxon>
    </lineage>
</organism>
<accession>A0ACC6SXC8</accession>
<proteinExistence type="predicted"/>
<sequence length="62" mass="7127">MSDEPIKLAEGTTAAPRERARVLGHSCEHDGCGRHADFGFARPRQKQHWFCYEHKADGERYL</sequence>
<comment type="caution">
    <text evidence="1">The sequence shown here is derived from an EMBL/GenBank/DDBJ whole genome shotgun (WGS) entry which is preliminary data.</text>
</comment>
<dbReference type="Proteomes" id="UP001480082">
    <property type="component" value="Unassembled WGS sequence"/>
</dbReference>
<evidence type="ECO:0000313" key="2">
    <source>
        <dbReference type="Proteomes" id="UP001480082"/>
    </source>
</evidence>